<dbReference type="CDD" id="cd00093">
    <property type="entry name" value="HTH_XRE"/>
    <property type="match status" value="1"/>
</dbReference>
<protein>
    <submittedName>
        <fullName evidence="2">Helix-turn-helix domain-containing protein</fullName>
    </submittedName>
</protein>
<comment type="caution">
    <text evidence="2">The sequence shown here is derived from an EMBL/GenBank/DDBJ whole genome shotgun (WGS) entry which is preliminary data.</text>
</comment>
<sequence>MKLTPFGEAVRVMRVKHGLSLKAMAEAMGISSAYLSSIEFGEKRLAQKHIDSAISFLERFCDQEQVRQVRDAAEQSKQIIDTGGMSPEARGHLAAFARRLQEGGTPTPAILSWIEGTKTKSQ</sequence>
<dbReference type="Gene3D" id="1.10.260.40">
    <property type="entry name" value="lambda repressor-like DNA-binding domains"/>
    <property type="match status" value="1"/>
</dbReference>
<feature type="domain" description="HTH cro/C1-type" evidence="1">
    <location>
        <begin position="10"/>
        <end position="39"/>
    </location>
</feature>
<evidence type="ECO:0000259" key="1">
    <source>
        <dbReference type="PROSITE" id="PS50943"/>
    </source>
</evidence>
<dbReference type="EMBL" id="JBFYGN010000012">
    <property type="protein sequence ID" value="MEX8193610.1"/>
    <property type="molecule type" value="Genomic_DNA"/>
</dbReference>
<name>A0ABV3ZW84_9BURK</name>
<dbReference type="PROSITE" id="PS50943">
    <property type="entry name" value="HTH_CROC1"/>
    <property type="match status" value="1"/>
</dbReference>
<dbReference type="Pfam" id="PF01381">
    <property type="entry name" value="HTH_3"/>
    <property type="match status" value="1"/>
</dbReference>
<gene>
    <name evidence="2" type="ORF">AB6724_12265</name>
</gene>
<dbReference type="InterPro" id="IPR010982">
    <property type="entry name" value="Lambda_DNA-bd_dom_sf"/>
</dbReference>
<dbReference type="SMART" id="SM00530">
    <property type="entry name" value="HTH_XRE"/>
    <property type="match status" value="1"/>
</dbReference>
<dbReference type="RefSeq" id="WP_369338806.1">
    <property type="nucleotide sequence ID" value="NZ_JBFYGN010000012.1"/>
</dbReference>
<accession>A0ABV3ZW84</accession>
<dbReference type="InterPro" id="IPR001387">
    <property type="entry name" value="Cro/C1-type_HTH"/>
</dbReference>
<organism evidence="2 3">
    <name type="scientific">Comamonas guangdongensis</name>
    <dbReference type="NCBI Taxonomy" id="510515"/>
    <lineage>
        <taxon>Bacteria</taxon>
        <taxon>Pseudomonadati</taxon>
        <taxon>Pseudomonadota</taxon>
        <taxon>Betaproteobacteria</taxon>
        <taxon>Burkholderiales</taxon>
        <taxon>Comamonadaceae</taxon>
        <taxon>Comamonas</taxon>
    </lineage>
</organism>
<keyword evidence="3" id="KW-1185">Reference proteome</keyword>
<evidence type="ECO:0000313" key="2">
    <source>
        <dbReference type="EMBL" id="MEX8193610.1"/>
    </source>
</evidence>
<dbReference type="Proteomes" id="UP001561046">
    <property type="component" value="Unassembled WGS sequence"/>
</dbReference>
<dbReference type="SUPFAM" id="SSF47413">
    <property type="entry name" value="lambda repressor-like DNA-binding domains"/>
    <property type="match status" value="1"/>
</dbReference>
<proteinExistence type="predicted"/>
<reference evidence="2 3" key="1">
    <citation type="journal article" date="2013" name="Int. J. Syst. Evol. Microbiol.">
        <title>Comamonas guangdongensis sp. nov., isolated from subterranean forest sediment, and emended description of the genus Comamonas.</title>
        <authorList>
            <person name="Zhang J."/>
            <person name="Wang Y."/>
            <person name="Zhou S."/>
            <person name="Wu C."/>
            <person name="He J."/>
            <person name="Li F."/>
        </authorList>
    </citation>
    <scope>NUCLEOTIDE SEQUENCE [LARGE SCALE GENOMIC DNA]</scope>
    <source>
        <strain evidence="2 3">CCTCC AB2011133</strain>
    </source>
</reference>
<evidence type="ECO:0000313" key="3">
    <source>
        <dbReference type="Proteomes" id="UP001561046"/>
    </source>
</evidence>